<evidence type="ECO:0008006" key="4">
    <source>
        <dbReference type="Google" id="ProtNLM"/>
    </source>
</evidence>
<reference evidence="2 3" key="1">
    <citation type="journal article" date="2020" name="BMC Genomics">
        <title>Intraspecific diversification of the crop wild relative Brassica cretica Lam. using demographic model selection.</title>
        <authorList>
            <person name="Kioukis A."/>
            <person name="Michalopoulou V.A."/>
            <person name="Briers L."/>
            <person name="Pirintsos S."/>
            <person name="Studholme D.J."/>
            <person name="Pavlidis P."/>
            <person name="Sarris P.F."/>
        </authorList>
    </citation>
    <scope>NUCLEOTIDE SEQUENCE [LARGE SCALE GENOMIC DNA]</scope>
    <source>
        <strain evidence="3">cv. PFS-1207/04</strain>
    </source>
</reference>
<sequence length="99" mass="11361">MILQLPPSFQSEARDFTAEDNRRKGVWHSRRKKAAAMEERKRMKVIAFFAIGLCLIVDTVGPDLHGINNSEKAIALLKKPLLKSFPLIYCQRPFSMRMS</sequence>
<keyword evidence="1" id="KW-0812">Transmembrane</keyword>
<dbReference type="EMBL" id="QGKV02000832">
    <property type="protein sequence ID" value="KAF3551304.1"/>
    <property type="molecule type" value="Genomic_DNA"/>
</dbReference>
<keyword evidence="1" id="KW-1133">Transmembrane helix</keyword>
<feature type="transmembrane region" description="Helical" evidence="1">
    <location>
        <begin position="45"/>
        <end position="62"/>
    </location>
</feature>
<protein>
    <recommendedName>
        <fullName evidence="4">PGG domain-containing protein</fullName>
    </recommendedName>
</protein>
<comment type="caution">
    <text evidence="2">The sequence shown here is derived from an EMBL/GenBank/DDBJ whole genome shotgun (WGS) entry which is preliminary data.</text>
</comment>
<proteinExistence type="predicted"/>
<keyword evidence="1" id="KW-0472">Membrane</keyword>
<evidence type="ECO:0000313" key="3">
    <source>
        <dbReference type="Proteomes" id="UP000266723"/>
    </source>
</evidence>
<name>A0ABQ7CGP7_BRACR</name>
<keyword evidence="3" id="KW-1185">Reference proteome</keyword>
<accession>A0ABQ7CGP7</accession>
<gene>
    <name evidence="2" type="ORF">DY000_02002937</name>
</gene>
<organism evidence="2 3">
    <name type="scientific">Brassica cretica</name>
    <name type="common">Mustard</name>
    <dbReference type="NCBI Taxonomy" id="69181"/>
    <lineage>
        <taxon>Eukaryota</taxon>
        <taxon>Viridiplantae</taxon>
        <taxon>Streptophyta</taxon>
        <taxon>Embryophyta</taxon>
        <taxon>Tracheophyta</taxon>
        <taxon>Spermatophyta</taxon>
        <taxon>Magnoliopsida</taxon>
        <taxon>eudicotyledons</taxon>
        <taxon>Gunneridae</taxon>
        <taxon>Pentapetalae</taxon>
        <taxon>rosids</taxon>
        <taxon>malvids</taxon>
        <taxon>Brassicales</taxon>
        <taxon>Brassicaceae</taxon>
        <taxon>Brassiceae</taxon>
        <taxon>Brassica</taxon>
    </lineage>
</organism>
<evidence type="ECO:0000313" key="2">
    <source>
        <dbReference type="EMBL" id="KAF3551304.1"/>
    </source>
</evidence>
<dbReference type="Proteomes" id="UP000266723">
    <property type="component" value="Unassembled WGS sequence"/>
</dbReference>
<evidence type="ECO:0000256" key="1">
    <source>
        <dbReference type="SAM" id="Phobius"/>
    </source>
</evidence>